<evidence type="ECO:0000313" key="3">
    <source>
        <dbReference type="Proteomes" id="UP001367508"/>
    </source>
</evidence>
<proteinExistence type="predicted"/>
<keyword evidence="3" id="KW-1185">Reference proteome</keyword>
<feature type="transmembrane region" description="Helical" evidence="1">
    <location>
        <begin position="308"/>
        <end position="337"/>
    </location>
</feature>
<keyword evidence="1" id="KW-0812">Transmembrane</keyword>
<comment type="caution">
    <text evidence="2">The sequence shown here is derived from an EMBL/GenBank/DDBJ whole genome shotgun (WGS) entry which is preliminary data.</text>
</comment>
<dbReference type="Proteomes" id="UP001367508">
    <property type="component" value="Unassembled WGS sequence"/>
</dbReference>
<sequence length="342" mass="39391">MNERSDPEKMCEPFVQNHEKYCMALVAGLKDLNPPLWNTNPLFPTSPEDTQIRLYKMLGYNPLDILLEEKKRHSSCGTNRRYRHMISPNRLKGFGPPKAIRNDQPLYSTNQKQKQRQFNDIMSCFDEFNIETQEEKERHWKDLEVTIAMMEFRQSLSPCHVININGENEAMKLTNKCSTFLEFCSRAIIHSTPELRGTLLVTLYGVQLGQLWALGNPFDMLSQSTSTSKDPHKQLLSLGQAFSMSLPAIIWSAMFFLNFAYTTILAWSLPFRVPIVSMQLISLVYYFLATSKMLAFSVLWGSVKMPGLLFAFGGAFSFVLLTTFLIFGVLCILWRYFPKLEK</sequence>
<dbReference type="AlphaFoldDB" id="A0AAN9M8Z0"/>
<reference evidence="2 3" key="1">
    <citation type="submission" date="2024-01" db="EMBL/GenBank/DDBJ databases">
        <title>The genomes of 5 underutilized Papilionoideae crops provide insights into root nodulation and disease resistanc.</title>
        <authorList>
            <person name="Jiang F."/>
        </authorList>
    </citation>
    <scope>NUCLEOTIDE SEQUENCE [LARGE SCALE GENOMIC DNA]</scope>
    <source>
        <strain evidence="2">LVBAO_FW01</strain>
        <tissue evidence="2">Leaves</tissue>
    </source>
</reference>
<accession>A0AAN9M8Z0</accession>
<protein>
    <submittedName>
        <fullName evidence="2">Uncharacterized protein</fullName>
    </submittedName>
</protein>
<keyword evidence="1" id="KW-1133">Transmembrane helix</keyword>
<organism evidence="2 3">
    <name type="scientific">Canavalia gladiata</name>
    <name type="common">Sword bean</name>
    <name type="synonym">Dolichos gladiatus</name>
    <dbReference type="NCBI Taxonomy" id="3824"/>
    <lineage>
        <taxon>Eukaryota</taxon>
        <taxon>Viridiplantae</taxon>
        <taxon>Streptophyta</taxon>
        <taxon>Embryophyta</taxon>
        <taxon>Tracheophyta</taxon>
        <taxon>Spermatophyta</taxon>
        <taxon>Magnoliopsida</taxon>
        <taxon>eudicotyledons</taxon>
        <taxon>Gunneridae</taxon>
        <taxon>Pentapetalae</taxon>
        <taxon>rosids</taxon>
        <taxon>fabids</taxon>
        <taxon>Fabales</taxon>
        <taxon>Fabaceae</taxon>
        <taxon>Papilionoideae</taxon>
        <taxon>50 kb inversion clade</taxon>
        <taxon>NPAAA clade</taxon>
        <taxon>indigoferoid/millettioid clade</taxon>
        <taxon>Phaseoleae</taxon>
        <taxon>Canavalia</taxon>
    </lineage>
</organism>
<evidence type="ECO:0000313" key="2">
    <source>
        <dbReference type="EMBL" id="KAK7350470.1"/>
    </source>
</evidence>
<keyword evidence="1" id="KW-0472">Membrane</keyword>
<evidence type="ECO:0000256" key="1">
    <source>
        <dbReference type="SAM" id="Phobius"/>
    </source>
</evidence>
<name>A0AAN9M8Z0_CANGL</name>
<gene>
    <name evidence="2" type="ORF">VNO77_09150</name>
</gene>
<dbReference type="EMBL" id="JAYMYQ010000002">
    <property type="protein sequence ID" value="KAK7350470.1"/>
    <property type="molecule type" value="Genomic_DNA"/>
</dbReference>